<evidence type="ECO:0000256" key="2">
    <source>
        <dbReference type="ARBA" id="ARBA00023002"/>
    </source>
</evidence>
<protein>
    <submittedName>
        <fullName evidence="3">Uncharacterized protein</fullName>
    </submittedName>
</protein>
<gene>
    <name evidence="3" type="ORF">METZ01_LOCUS268546</name>
</gene>
<dbReference type="EMBL" id="UINC01076478">
    <property type="protein sequence ID" value="SVC15692.1"/>
    <property type="molecule type" value="Genomic_DNA"/>
</dbReference>
<dbReference type="GO" id="GO:0016491">
    <property type="term" value="F:oxidoreductase activity"/>
    <property type="evidence" value="ECO:0007669"/>
    <property type="project" value="UniProtKB-KW"/>
</dbReference>
<dbReference type="PRINTS" id="PR00081">
    <property type="entry name" value="GDHRDH"/>
</dbReference>
<dbReference type="InterPro" id="IPR002347">
    <property type="entry name" value="SDR_fam"/>
</dbReference>
<name>A0A382JWH0_9ZZZZ</name>
<accession>A0A382JWH0</accession>
<proteinExistence type="inferred from homology"/>
<dbReference type="PANTHER" id="PTHR43669">
    <property type="entry name" value="5-KETO-D-GLUCONATE 5-REDUCTASE"/>
    <property type="match status" value="1"/>
</dbReference>
<dbReference type="PANTHER" id="PTHR43669:SF3">
    <property type="entry name" value="ALCOHOL DEHYDROGENASE, PUTATIVE (AFU_ORTHOLOGUE AFUA_3G03445)-RELATED"/>
    <property type="match status" value="1"/>
</dbReference>
<reference evidence="3" key="1">
    <citation type="submission" date="2018-05" db="EMBL/GenBank/DDBJ databases">
        <authorList>
            <person name="Lanie J.A."/>
            <person name="Ng W.-L."/>
            <person name="Kazmierczak K.M."/>
            <person name="Andrzejewski T.M."/>
            <person name="Davidsen T.M."/>
            <person name="Wayne K.J."/>
            <person name="Tettelin H."/>
            <person name="Glass J.I."/>
            <person name="Rusch D."/>
            <person name="Podicherti R."/>
            <person name="Tsui H.-C.T."/>
            <person name="Winkler M.E."/>
        </authorList>
    </citation>
    <scope>NUCLEOTIDE SEQUENCE</scope>
</reference>
<evidence type="ECO:0000313" key="3">
    <source>
        <dbReference type="EMBL" id="SVC15692.1"/>
    </source>
</evidence>
<dbReference type="CDD" id="cd05233">
    <property type="entry name" value="SDR_c"/>
    <property type="match status" value="1"/>
</dbReference>
<evidence type="ECO:0000256" key="1">
    <source>
        <dbReference type="ARBA" id="ARBA00006484"/>
    </source>
</evidence>
<dbReference type="SUPFAM" id="SSF51735">
    <property type="entry name" value="NAD(P)-binding Rossmann-fold domains"/>
    <property type="match status" value="1"/>
</dbReference>
<dbReference type="InterPro" id="IPR036291">
    <property type="entry name" value="NAD(P)-bd_dom_sf"/>
</dbReference>
<dbReference type="Pfam" id="PF00106">
    <property type="entry name" value="adh_short"/>
    <property type="match status" value="1"/>
</dbReference>
<keyword evidence="2" id="KW-0560">Oxidoreductase</keyword>
<organism evidence="3">
    <name type="scientific">marine metagenome</name>
    <dbReference type="NCBI Taxonomy" id="408172"/>
    <lineage>
        <taxon>unclassified sequences</taxon>
        <taxon>metagenomes</taxon>
        <taxon>ecological metagenomes</taxon>
    </lineage>
</organism>
<dbReference type="AlphaFoldDB" id="A0A382JWH0"/>
<feature type="non-terminal residue" evidence="3">
    <location>
        <position position="117"/>
    </location>
</feature>
<sequence>MQDFTDKLVVITGAASGVGRSLAIAMAEAGARVLAADIDEAGLKETKAALDATGAISYIRTCDVTSQESVNALALQAFDDLGGAHLVFANAGIAAGEAGPLWGYSESDWKWCFEVNL</sequence>
<dbReference type="Gene3D" id="3.40.50.720">
    <property type="entry name" value="NAD(P)-binding Rossmann-like Domain"/>
    <property type="match status" value="1"/>
</dbReference>
<comment type="similarity">
    <text evidence="1">Belongs to the short-chain dehydrogenases/reductases (SDR) family.</text>
</comment>